<dbReference type="Proteomes" id="UP000652219">
    <property type="component" value="Unassembled WGS sequence"/>
</dbReference>
<dbReference type="SUPFAM" id="SSF51735">
    <property type="entry name" value="NAD(P)-binding Rossmann-fold domains"/>
    <property type="match status" value="1"/>
</dbReference>
<dbReference type="PANTHER" id="PTHR47534:SF3">
    <property type="entry name" value="ALCOHOL DEHYDROGENASE-LIKE C-TERMINAL DOMAIN-CONTAINING PROTEIN"/>
    <property type="match status" value="1"/>
</dbReference>
<dbReference type="Gene3D" id="3.40.50.720">
    <property type="entry name" value="NAD(P)-binding Rossmann-like Domain"/>
    <property type="match status" value="1"/>
</dbReference>
<dbReference type="AlphaFoldDB" id="A0A8H6MJY0"/>
<evidence type="ECO:0000256" key="1">
    <source>
        <dbReference type="ARBA" id="ARBA00023002"/>
    </source>
</evidence>
<sequence>MVTLTQVRQSNAQLDDSNVPRTSFFVGGTSGLGKLTLVELVSLGLPVKAYVVGRKTSEPTMRLVLNDLRRKNPKAEIVWVEAEISLLSEVRRVCDLIKEKESRLDFLCLSAGYAPFAGRNNTAEGIDVTHSLEYYGRMLSTLLFLPLLRASPSPRVLTILGAVRLSAKGIDADDLNLEKPGKFGGLSTQAHMSAMNTLFLDQLSADPDNQKITFVHNWPGLVDTGNAMRHHTPSFFSPVPITILLKPFFWVLGFGEREAGERHVFVGTSGVFGGLGPKGDEKEVVRKGTRGVVGRGLFLVDHRCEVIDKGKVLEELRGDVQGKVWGKTMEVLGPFL</sequence>
<accession>A0A8H6MJY0</accession>
<comment type="caution">
    <text evidence="2">The sequence shown here is derived from an EMBL/GenBank/DDBJ whole genome shotgun (WGS) entry which is preliminary data.</text>
</comment>
<dbReference type="GO" id="GO:0016491">
    <property type="term" value="F:oxidoreductase activity"/>
    <property type="evidence" value="ECO:0007669"/>
    <property type="project" value="UniProtKB-KW"/>
</dbReference>
<proteinExistence type="predicted"/>
<evidence type="ECO:0000313" key="3">
    <source>
        <dbReference type="Proteomes" id="UP000652219"/>
    </source>
</evidence>
<keyword evidence="3" id="KW-1185">Reference proteome</keyword>
<dbReference type="InterPro" id="IPR052228">
    <property type="entry name" value="Sec_Metab_Biosynth_Oxidored"/>
</dbReference>
<protein>
    <submittedName>
        <fullName evidence="2">Short chain dehydrogenase reductase family protein</fullName>
    </submittedName>
</protein>
<name>A0A8H6MJY0_9PEZI</name>
<organism evidence="2 3">
    <name type="scientific">Colletotrichum sojae</name>
    <dbReference type="NCBI Taxonomy" id="2175907"/>
    <lineage>
        <taxon>Eukaryota</taxon>
        <taxon>Fungi</taxon>
        <taxon>Dikarya</taxon>
        <taxon>Ascomycota</taxon>
        <taxon>Pezizomycotina</taxon>
        <taxon>Sordariomycetes</taxon>
        <taxon>Hypocreomycetidae</taxon>
        <taxon>Glomerellales</taxon>
        <taxon>Glomerellaceae</taxon>
        <taxon>Colletotrichum</taxon>
        <taxon>Colletotrichum orchidearum species complex</taxon>
    </lineage>
</organism>
<dbReference type="PANTHER" id="PTHR47534">
    <property type="entry name" value="YALI0E05731P"/>
    <property type="match status" value="1"/>
</dbReference>
<keyword evidence="1" id="KW-0560">Oxidoreductase</keyword>
<dbReference type="EMBL" id="WIGN01000507">
    <property type="protein sequence ID" value="KAF6790313.1"/>
    <property type="molecule type" value="Genomic_DNA"/>
</dbReference>
<gene>
    <name evidence="2" type="ORF">CSOJ01_14604</name>
</gene>
<reference evidence="2 3" key="1">
    <citation type="journal article" date="2020" name="Phytopathology">
        <title>Genome Sequence Resources of Colletotrichum truncatum, C. plurivorum, C. musicola, and C. sojae: Four Species Pathogenic to Soybean (Glycine max).</title>
        <authorList>
            <person name="Rogerio F."/>
            <person name="Boufleur T.R."/>
            <person name="Ciampi-Guillardi M."/>
            <person name="Sukno S.A."/>
            <person name="Thon M.R."/>
            <person name="Massola Junior N.S."/>
            <person name="Baroncelli R."/>
        </authorList>
    </citation>
    <scope>NUCLEOTIDE SEQUENCE [LARGE SCALE GENOMIC DNA]</scope>
    <source>
        <strain evidence="2 3">LFN0009</strain>
    </source>
</reference>
<dbReference type="InterPro" id="IPR036291">
    <property type="entry name" value="NAD(P)-bd_dom_sf"/>
</dbReference>
<evidence type="ECO:0000313" key="2">
    <source>
        <dbReference type="EMBL" id="KAF6790313.1"/>
    </source>
</evidence>